<dbReference type="InterPro" id="IPR013320">
    <property type="entry name" value="ConA-like_dom_sf"/>
</dbReference>
<dbReference type="Proteomes" id="UP000250140">
    <property type="component" value="Unassembled WGS sequence"/>
</dbReference>
<keyword evidence="2 6" id="KW-0378">Hydrolase</keyword>
<feature type="active site" description="Proton donor" evidence="4">
    <location>
        <position position="218"/>
    </location>
</feature>
<dbReference type="InterPro" id="IPR023296">
    <property type="entry name" value="Glyco_hydro_beta-prop_sf"/>
</dbReference>
<keyword evidence="3 6" id="KW-0326">Glycosidase</keyword>
<keyword evidence="10" id="KW-1185">Reference proteome</keyword>
<dbReference type="CDD" id="cd18833">
    <property type="entry name" value="GH43_PcXyl-like"/>
    <property type="match status" value="1"/>
</dbReference>
<evidence type="ECO:0000259" key="8">
    <source>
        <dbReference type="Pfam" id="PF17851"/>
    </source>
</evidence>
<dbReference type="SUPFAM" id="SSF75005">
    <property type="entry name" value="Arabinanase/levansucrase/invertase"/>
    <property type="match status" value="1"/>
</dbReference>
<dbReference type="GO" id="GO:0005975">
    <property type="term" value="P:carbohydrate metabolic process"/>
    <property type="evidence" value="ECO:0007669"/>
    <property type="project" value="InterPro"/>
</dbReference>
<dbReference type="PANTHER" id="PTHR42812:SF17">
    <property type="entry name" value="BETA-XYLOSIDASE C-TERMINAL CONCANAVALIN A-LIKE DOMAIN-CONTAINING PROTEIN-RELATED"/>
    <property type="match status" value="1"/>
</dbReference>
<sequence>MIFTTLIFLIFWFSVPECLGNSLPNGGNSSFYNPILPGFHPDPSCIFVKEWDNTFFCASSSFNAFPGIPIHASKDLQNWKLIGNVLNRPEQLPELAVSNGSTSGIWAPSIRYHDGIFYLVTTFVQDKRAADDASRWDNIIFQAKNPFEPSSWSNAIHFNFTGYDTSPYWDEDETAYVVGSHAYHVSAGIHLNTVNLETGDLGSDWIDIWNGTGGLAPEGPHIYKKDGYYYLMIAEGGTGLNHMVTIARSKNIYGPYGSNPANPIVTNANTSAYFQTVGHADLFQDASSNWWGVALSTRSGPDYLTYPMGRETVLAPVTWETGKWPIWSNVSGQMSGWPLPPTDTGIGGSGPFITAPDDLDFAPGTEIPAHLLYWRFPVGDSYTVSSPGHPNTLRLKPSKLNLTAYDGNYGGPGGQTFIGRRQTDSLFSYSVNMDFLPQVEEEEAGISVFLTQNHHIDLGVVMLPSPNATMTSNLIPYFRFRAISSIPVPDPIVAPVPSNWTNRVLTMEIKAFNLTHYSFSAGPADAQSQMQTIAYAPGALVSWGFTGTLLGIYATSNGGNGTTDAYFSSWKYTGQGQIRN</sequence>
<dbReference type="InterPro" id="IPR041542">
    <property type="entry name" value="GH43_C2"/>
</dbReference>
<evidence type="ECO:0000256" key="4">
    <source>
        <dbReference type="PIRSR" id="PIRSR606710-1"/>
    </source>
</evidence>
<dbReference type="PANTHER" id="PTHR42812">
    <property type="entry name" value="BETA-XYLOSIDASE"/>
    <property type="match status" value="1"/>
</dbReference>
<dbReference type="OrthoDB" id="408373at2759"/>
<evidence type="ECO:0000256" key="6">
    <source>
        <dbReference type="RuleBase" id="RU361187"/>
    </source>
</evidence>
<dbReference type="Gene3D" id="2.115.10.20">
    <property type="entry name" value="Glycosyl hydrolase domain, family 43"/>
    <property type="match status" value="1"/>
</dbReference>
<dbReference type="SUPFAM" id="SSF49899">
    <property type="entry name" value="Concanavalin A-like lectins/glucanases"/>
    <property type="match status" value="1"/>
</dbReference>
<evidence type="ECO:0000256" key="5">
    <source>
        <dbReference type="PIRSR" id="PIRSR606710-2"/>
    </source>
</evidence>
<feature type="active site" description="Proton acceptor" evidence="4">
    <location>
        <position position="42"/>
    </location>
</feature>
<dbReference type="Gene3D" id="2.60.120.200">
    <property type="match status" value="1"/>
</dbReference>
<feature type="signal peptide" evidence="7">
    <location>
        <begin position="1"/>
        <end position="20"/>
    </location>
</feature>
<name>A0A8E2EQB7_9PEZI</name>
<dbReference type="InterPro" id="IPR051795">
    <property type="entry name" value="Glycosyl_Hydrlase_43"/>
</dbReference>
<evidence type="ECO:0000313" key="9">
    <source>
        <dbReference type="EMBL" id="OCL02904.1"/>
    </source>
</evidence>
<feature type="chain" id="PRO_5034992786" evidence="7">
    <location>
        <begin position="21"/>
        <end position="580"/>
    </location>
</feature>
<proteinExistence type="inferred from homology"/>
<dbReference type="InterPro" id="IPR006710">
    <property type="entry name" value="Glyco_hydro_43"/>
</dbReference>
<feature type="domain" description="Beta-xylosidase C-terminal Concanavalin A-like" evidence="8">
    <location>
        <begin position="366"/>
        <end position="573"/>
    </location>
</feature>
<evidence type="ECO:0000256" key="2">
    <source>
        <dbReference type="ARBA" id="ARBA00022801"/>
    </source>
</evidence>
<evidence type="ECO:0000313" key="10">
    <source>
        <dbReference type="Proteomes" id="UP000250140"/>
    </source>
</evidence>
<dbReference type="EMBL" id="KV750856">
    <property type="protein sequence ID" value="OCL02904.1"/>
    <property type="molecule type" value="Genomic_DNA"/>
</dbReference>
<reference evidence="9 10" key="1">
    <citation type="journal article" date="2016" name="Nat. Commun.">
        <title>Ectomycorrhizal ecology is imprinted in the genome of the dominant symbiotic fungus Cenococcum geophilum.</title>
        <authorList>
            <consortium name="DOE Joint Genome Institute"/>
            <person name="Peter M."/>
            <person name="Kohler A."/>
            <person name="Ohm R.A."/>
            <person name="Kuo A."/>
            <person name="Krutzmann J."/>
            <person name="Morin E."/>
            <person name="Arend M."/>
            <person name="Barry K.W."/>
            <person name="Binder M."/>
            <person name="Choi C."/>
            <person name="Clum A."/>
            <person name="Copeland A."/>
            <person name="Grisel N."/>
            <person name="Haridas S."/>
            <person name="Kipfer T."/>
            <person name="LaButti K."/>
            <person name="Lindquist E."/>
            <person name="Lipzen A."/>
            <person name="Maire R."/>
            <person name="Meier B."/>
            <person name="Mihaltcheva S."/>
            <person name="Molinier V."/>
            <person name="Murat C."/>
            <person name="Poggeler S."/>
            <person name="Quandt C.A."/>
            <person name="Sperisen C."/>
            <person name="Tritt A."/>
            <person name="Tisserant E."/>
            <person name="Crous P.W."/>
            <person name="Henrissat B."/>
            <person name="Nehls U."/>
            <person name="Egli S."/>
            <person name="Spatafora J.W."/>
            <person name="Grigoriev I.V."/>
            <person name="Martin F.M."/>
        </authorList>
    </citation>
    <scope>NUCLEOTIDE SEQUENCE [LARGE SCALE GENOMIC DNA]</scope>
    <source>
        <strain evidence="9 10">CBS 207.34</strain>
    </source>
</reference>
<keyword evidence="7" id="KW-0732">Signal</keyword>
<dbReference type="Pfam" id="PF17851">
    <property type="entry name" value="GH43_C2"/>
    <property type="match status" value="1"/>
</dbReference>
<evidence type="ECO:0000256" key="7">
    <source>
        <dbReference type="SAM" id="SignalP"/>
    </source>
</evidence>
<evidence type="ECO:0000256" key="3">
    <source>
        <dbReference type="ARBA" id="ARBA00023295"/>
    </source>
</evidence>
<dbReference type="GO" id="GO:0004553">
    <property type="term" value="F:hydrolase activity, hydrolyzing O-glycosyl compounds"/>
    <property type="evidence" value="ECO:0007669"/>
    <property type="project" value="InterPro"/>
</dbReference>
<comment type="similarity">
    <text evidence="1 6">Belongs to the glycosyl hydrolase 43 family.</text>
</comment>
<protein>
    <submittedName>
        <fullName evidence="9">Glycoside hydrolase family 43 protein</fullName>
    </submittedName>
</protein>
<evidence type="ECO:0000256" key="1">
    <source>
        <dbReference type="ARBA" id="ARBA00009865"/>
    </source>
</evidence>
<dbReference type="Pfam" id="PF04616">
    <property type="entry name" value="Glyco_hydro_43"/>
    <property type="match status" value="1"/>
</dbReference>
<dbReference type="AlphaFoldDB" id="A0A8E2EQB7"/>
<gene>
    <name evidence="9" type="ORF">AOQ84DRAFT_348483</name>
</gene>
<accession>A0A8E2EQB7</accession>
<feature type="site" description="Important for catalytic activity, responsible for pKa modulation of the active site Glu and correct orientation of both the proton donor and substrate" evidence="5">
    <location>
        <position position="164"/>
    </location>
</feature>
<organism evidence="9 10">
    <name type="scientific">Glonium stellatum</name>
    <dbReference type="NCBI Taxonomy" id="574774"/>
    <lineage>
        <taxon>Eukaryota</taxon>
        <taxon>Fungi</taxon>
        <taxon>Dikarya</taxon>
        <taxon>Ascomycota</taxon>
        <taxon>Pezizomycotina</taxon>
        <taxon>Dothideomycetes</taxon>
        <taxon>Pleosporomycetidae</taxon>
        <taxon>Gloniales</taxon>
        <taxon>Gloniaceae</taxon>
        <taxon>Glonium</taxon>
    </lineage>
</organism>